<protein>
    <submittedName>
        <fullName evidence="2">Uncharacterized protein</fullName>
    </submittedName>
</protein>
<evidence type="ECO:0000313" key="2">
    <source>
        <dbReference type="EMBL" id="MFC0251905.1"/>
    </source>
</evidence>
<accession>A0ABV6FEF1</accession>
<dbReference type="RefSeq" id="WP_379678732.1">
    <property type="nucleotide sequence ID" value="NZ_JBHLWP010000009.1"/>
</dbReference>
<comment type="caution">
    <text evidence="2">The sequence shown here is derived from an EMBL/GenBank/DDBJ whole genome shotgun (WGS) entry which is preliminary data.</text>
</comment>
<gene>
    <name evidence="2" type="ORF">ACFFJK_08395</name>
</gene>
<dbReference type="EMBL" id="JBHLWP010000009">
    <property type="protein sequence ID" value="MFC0251905.1"/>
    <property type="molecule type" value="Genomic_DNA"/>
</dbReference>
<reference evidence="2 3" key="1">
    <citation type="submission" date="2024-09" db="EMBL/GenBank/DDBJ databases">
        <authorList>
            <person name="Sun Q."/>
            <person name="Mori K."/>
        </authorList>
    </citation>
    <scope>NUCLEOTIDE SEQUENCE [LARGE SCALE GENOMIC DNA]</scope>
    <source>
        <strain evidence="2 3">CCM 7792</strain>
    </source>
</reference>
<evidence type="ECO:0000256" key="1">
    <source>
        <dbReference type="SAM" id="SignalP"/>
    </source>
</evidence>
<name>A0ABV6FEF1_9BURK</name>
<organism evidence="2 3">
    <name type="scientific">Massilia consociata</name>
    <dbReference type="NCBI Taxonomy" id="760117"/>
    <lineage>
        <taxon>Bacteria</taxon>
        <taxon>Pseudomonadati</taxon>
        <taxon>Pseudomonadota</taxon>
        <taxon>Betaproteobacteria</taxon>
        <taxon>Burkholderiales</taxon>
        <taxon>Oxalobacteraceae</taxon>
        <taxon>Telluria group</taxon>
        <taxon>Massilia</taxon>
    </lineage>
</organism>
<proteinExistence type="predicted"/>
<keyword evidence="1" id="KW-0732">Signal</keyword>
<dbReference type="Proteomes" id="UP001589773">
    <property type="component" value="Unassembled WGS sequence"/>
</dbReference>
<evidence type="ECO:0000313" key="3">
    <source>
        <dbReference type="Proteomes" id="UP001589773"/>
    </source>
</evidence>
<sequence>MQTTHMIKSLVVFALALVFSSQDAVACTPLPGDRYAMTEKRVKERFASVDSVELVTLQRVDIVKVKSGGIDFEMDAERAVFRVDRVYKGKSKPGDILVFTSYSSCAFSVVGNPRFETIFDPSTNKPFVPSKQWLIYRDAARKTEITGSDLTRPVNLAWFDVEVLDRIARRPR</sequence>
<feature type="chain" id="PRO_5046712222" evidence="1">
    <location>
        <begin position="27"/>
        <end position="172"/>
    </location>
</feature>
<feature type="signal peptide" evidence="1">
    <location>
        <begin position="1"/>
        <end position="26"/>
    </location>
</feature>
<keyword evidence="3" id="KW-1185">Reference proteome</keyword>